<evidence type="ECO:0008006" key="4">
    <source>
        <dbReference type="Google" id="ProtNLM"/>
    </source>
</evidence>
<protein>
    <recommendedName>
        <fullName evidence="4">DUF2946 domain-containing protein</fullName>
    </recommendedName>
</protein>
<keyword evidence="1" id="KW-0812">Transmembrane</keyword>
<evidence type="ECO:0000313" key="2">
    <source>
        <dbReference type="EMBL" id="MDQ8194446.1"/>
    </source>
</evidence>
<dbReference type="RefSeq" id="WP_308984921.1">
    <property type="nucleotide sequence ID" value="NZ_JARXIC010000011.1"/>
</dbReference>
<keyword evidence="1" id="KW-1133">Transmembrane helix</keyword>
<evidence type="ECO:0000313" key="3">
    <source>
        <dbReference type="Proteomes" id="UP001243717"/>
    </source>
</evidence>
<proteinExistence type="predicted"/>
<evidence type="ECO:0000256" key="1">
    <source>
        <dbReference type="SAM" id="Phobius"/>
    </source>
</evidence>
<keyword evidence="3" id="KW-1185">Reference proteome</keyword>
<name>A0ABU1AI53_9BACT</name>
<dbReference type="Proteomes" id="UP001243717">
    <property type="component" value="Unassembled WGS sequence"/>
</dbReference>
<dbReference type="EMBL" id="JARXIC010000011">
    <property type="protein sequence ID" value="MDQ8194446.1"/>
    <property type="molecule type" value="Genomic_DNA"/>
</dbReference>
<gene>
    <name evidence="2" type="ORF">QEH59_08410</name>
</gene>
<feature type="transmembrane region" description="Helical" evidence="1">
    <location>
        <begin position="12"/>
        <end position="33"/>
    </location>
</feature>
<comment type="caution">
    <text evidence="2">The sequence shown here is derived from an EMBL/GenBank/DDBJ whole genome shotgun (WGS) entry which is preliminary data.</text>
</comment>
<organism evidence="2 3">
    <name type="scientific">Thalassobacterium sedimentorum</name>
    <dbReference type="NCBI Taxonomy" id="3041258"/>
    <lineage>
        <taxon>Bacteria</taxon>
        <taxon>Pseudomonadati</taxon>
        <taxon>Verrucomicrobiota</taxon>
        <taxon>Opitutia</taxon>
        <taxon>Puniceicoccales</taxon>
        <taxon>Coraliomargaritaceae</taxon>
        <taxon>Thalassobacterium</taxon>
    </lineage>
</organism>
<reference evidence="2 3" key="1">
    <citation type="submission" date="2023-04" db="EMBL/GenBank/DDBJ databases">
        <title>A novel bacteria isolated from coastal sediment.</title>
        <authorList>
            <person name="Liu X.-J."/>
            <person name="Du Z.-J."/>
        </authorList>
    </citation>
    <scope>NUCLEOTIDE SEQUENCE [LARGE SCALE GENOMIC DNA]</scope>
    <source>
        <strain evidence="2 3">SDUM461004</strain>
    </source>
</reference>
<sequence>MKSAPEPAPHSAPLRVLIAMLTVWIFVLSLAGVSPALHSWLHAKNDCKSHDAAHSEQQDNSDNSAHYCAVIAIQGAMATVDSAVLPERATYARIDFEAVRERSTPPQTQLLSSARAPPFEIIV</sequence>
<accession>A0ABU1AI53</accession>
<keyword evidence="1" id="KW-0472">Membrane</keyword>